<dbReference type="SUPFAM" id="SSF55008">
    <property type="entry name" value="HMA, heavy metal-associated domain"/>
    <property type="match status" value="1"/>
</dbReference>
<accession>A0ABU1FFS5</accession>
<keyword evidence="4" id="KW-1185">Reference proteome</keyword>
<dbReference type="InterPro" id="IPR036163">
    <property type="entry name" value="HMA_dom_sf"/>
</dbReference>
<evidence type="ECO:0000313" key="3">
    <source>
        <dbReference type="EMBL" id="MDR5690614.1"/>
    </source>
</evidence>
<comment type="caution">
    <text evidence="3">The sequence shown here is derived from an EMBL/GenBank/DDBJ whole genome shotgun (WGS) entry which is preliminary data.</text>
</comment>
<dbReference type="Pfam" id="PF00403">
    <property type="entry name" value="HMA"/>
    <property type="match status" value="1"/>
</dbReference>
<name>A0ABU1FFS5_9MICO</name>
<reference evidence="4" key="1">
    <citation type="submission" date="2023-07" db="EMBL/GenBank/DDBJ databases">
        <title>Description of three actinobacteria isolated from air of manufacturing shop in a pharmaceutical factory.</title>
        <authorList>
            <person name="Zhang D.-F."/>
        </authorList>
    </citation>
    <scope>NUCLEOTIDE SEQUENCE [LARGE SCALE GENOMIC DNA]</scope>
    <source>
        <strain evidence="4">CCTCC AB 2011122</strain>
    </source>
</reference>
<dbReference type="CDD" id="cd00371">
    <property type="entry name" value="HMA"/>
    <property type="match status" value="1"/>
</dbReference>
<evidence type="ECO:0000256" key="1">
    <source>
        <dbReference type="ARBA" id="ARBA00022723"/>
    </source>
</evidence>
<gene>
    <name evidence="3" type="ORF">RH861_00895</name>
</gene>
<dbReference type="EMBL" id="JAVKGS010000001">
    <property type="protein sequence ID" value="MDR5690614.1"/>
    <property type="molecule type" value="Genomic_DNA"/>
</dbReference>
<dbReference type="PROSITE" id="PS50846">
    <property type="entry name" value="HMA_2"/>
    <property type="match status" value="1"/>
</dbReference>
<protein>
    <submittedName>
        <fullName evidence="3">Heavy-metal-associated domain-containing protein</fullName>
    </submittedName>
</protein>
<dbReference type="InterPro" id="IPR017969">
    <property type="entry name" value="Heavy-metal-associated_CS"/>
</dbReference>
<dbReference type="PROSITE" id="PS01047">
    <property type="entry name" value="HMA_1"/>
    <property type="match status" value="1"/>
</dbReference>
<evidence type="ECO:0000313" key="4">
    <source>
        <dbReference type="Proteomes" id="UP001260072"/>
    </source>
</evidence>
<organism evidence="3 4">
    <name type="scientific">Agromyces indicus</name>
    <dbReference type="NCBI Taxonomy" id="758919"/>
    <lineage>
        <taxon>Bacteria</taxon>
        <taxon>Bacillati</taxon>
        <taxon>Actinomycetota</taxon>
        <taxon>Actinomycetes</taxon>
        <taxon>Micrococcales</taxon>
        <taxon>Microbacteriaceae</taxon>
        <taxon>Agromyces</taxon>
    </lineage>
</organism>
<sequence>MAELDRRDPSVTGSAFSDLGLTAKTAGCACCSPIQQTETGGTRHREADAIAGTASAEYSVDGMTCSHCVSSVTEELTAIPGVLDVSVELNRGVASQVRIISRRPVEARLVQEAVEEAGYRLASP</sequence>
<dbReference type="Gene3D" id="3.30.70.100">
    <property type="match status" value="1"/>
</dbReference>
<dbReference type="InterPro" id="IPR006121">
    <property type="entry name" value="HMA_dom"/>
</dbReference>
<proteinExistence type="predicted"/>
<evidence type="ECO:0000259" key="2">
    <source>
        <dbReference type="PROSITE" id="PS50846"/>
    </source>
</evidence>
<feature type="domain" description="HMA" evidence="2">
    <location>
        <begin position="54"/>
        <end position="122"/>
    </location>
</feature>
<dbReference type="Proteomes" id="UP001260072">
    <property type="component" value="Unassembled WGS sequence"/>
</dbReference>
<keyword evidence="1" id="KW-0479">Metal-binding</keyword>
<dbReference type="RefSeq" id="WP_310519347.1">
    <property type="nucleotide sequence ID" value="NZ_BAABBS010000001.1"/>
</dbReference>